<dbReference type="SMART" id="SM00554">
    <property type="entry name" value="FAS1"/>
    <property type="match status" value="1"/>
</dbReference>
<evidence type="ECO:0000256" key="1">
    <source>
        <dbReference type="SAM" id="MobiDB-lite"/>
    </source>
</evidence>
<dbReference type="EMBL" id="OY726397">
    <property type="protein sequence ID" value="CAJ1498069.1"/>
    <property type="molecule type" value="Genomic_DNA"/>
</dbReference>
<evidence type="ECO:0000313" key="5">
    <source>
        <dbReference type="Proteomes" id="UP001190465"/>
    </source>
</evidence>
<reference evidence="4 5" key="1">
    <citation type="submission" date="2023-08" db="EMBL/GenBank/DDBJ databases">
        <authorList>
            <person name="Folkvardsen B D."/>
            <person name="Norman A."/>
        </authorList>
    </citation>
    <scope>NUCLEOTIDE SEQUENCE [LARGE SCALE GENOMIC DNA]</scope>
    <source>
        <strain evidence="4 5">Mu0053</strain>
    </source>
</reference>
<feature type="region of interest" description="Disordered" evidence="1">
    <location>
        <begin position="30"/>
        <end position="49"/>
    </location>
</feature>
<feature type="signal peptide" evidence="2">
    <location>
        <begin position="1"/>
        <end position="27"/>
    </location>
</feature>
<feature type="domain" description="FAS1" evidence="3">
    <location>
        <begin position="75"/>
        <end position="208"/>
    </location>
</feature>
<accession>A0ABM9LFD8</accession>
<dbReference type="PANTHER" id="PTHR10900">
    <property type="entry name" value="PERIOSTIN-RELATED"/>
    <property type="match status" value="1"/>
</dbReference>
<gene>
    <name evidence="4" type="ORF">MU0053_001066</name>
</gene>
<evidence type="ECO:0000259" key="3">
    <source>
        <dbReference type="PROSITE" id="PS50213"/>
    </source>
</evidence>
<feature type="region of interest" description="Disordered" evidence="1">
    <location>
        <begin position="212"/>
        <end position="258"/>
    </location>
</feature>
<proteinExistence type="predicted"/>
<dbReference type="RefSeq" id="WP_308481344.1">
    <property type="nucleotide sequence ID" value="NZ_OY726397.1"/>
</dbReference>
<protein>
    <submittedName>
        <fullName evidence="4">Fasciclin domain-containing protein</fullName>
    </submittedName>
</protein>
<feature type="compositionally biased region" description="Low complexity" evidence="1">
    <location>
        <begin position="217"/>
        <end position="249"/>
    </location>
</feature>
<dbReference type="InterPro" id="IPR050904">
    <property type="entry name" value="Adhesion/Biosynth-related"/>
</dbReference>
<keyword evidence="5" id="KW-1185">Reference proteome</keyword>
<dbReference type="PROSITE" id="PS50213">
    <property type="entry name" value="FAS1"/>
    <property type="match status" value="1"/>
</dbReference>
<dbReference type="SUPFAM" id="SSF82153">
    <property type="entry name" value="FAS1 domain"/>
    <property type="match status" value="1"/>
</dbReference>
<dbReference type="InterPro" id="IPR036378">
    <property type="entry name" value="FAS1_dom_sf"/>
</dbReference>
<feature type="chain" id="PRO_5045711329" evidence="2">
    <location>
        <begin position="28"/>
        <end position="258"/>
    </location>
</feature>
<sequence length="258" mass="26036">MTTRLKTLGVAAAAAAIAISTAITAYADEPTTEPAPAPGSAATPTYSAPVPDVHGSGCDALKEELQPGGLDAIFKQPASVAIASIPSLSTYSSALAGGLNPAVNVAAVLDNGPYNVFAPTDEAFAKLEPAELEALKADPERLTALVYYSMALGLLGPDDVHGKLTSQEGKQITVTGKGGDIKVDDTAKVVCAGVTAQNAKIYLIDTVLSPDNALPGTATTTTSPTETTEATEATETTETTTEVAETTTESPNASAAAE</sequence>
<dbReference type="Proteomes" id="UP001190465">
    <property type="component" value="Chromosome"/>
</dbReference>
<dbReference type="InterPro" id="IPR000782">
    <property type="entry name" value="FAS1_domain"/>
</dbReference>
<dbReference type="Pfam" id="PF02469">
    <property type="entry name" value="Fasciclin"/>
    <property type="match status" value="1"/>
</dbReference>
<organism evidence="4 5">
    <name type="scientific">[Mycobacterium] burgundiense</name>
    <dbReference type="NCBI Taxonomy" id="3064286"/>
    <lineage>
        <taxon>Bacteria</taxon>
        <taxon>Bacillati</taxon>
        <taxon>Actinomycetota</taxon>
        <taxon>Actinomycetes</taxon>
        <taxon>Mycobacteriales</taxon>
        <taxon>Mycobacteriaceae</taxon>
        <taxon>Mycolicibacterium</taxon>
    </lineage>
</organism>
<dbReference type="Gene3D" id="2.30.180.10">
    <property type="entry name" value="FAS1 domain"/>
    <property type="match status" value="1"/>
</dbReference>
<keyword evidence="2" id="KW-0732">Signal</keyword>
<evidence type="ECO:0000313" key="4">
    <source>
        <dbReference type="EMBL" id="CAJ1498069.1"/>
    </source>
</evidence>
<evidence type="ECO:0000256" key="2">
    <source>
        <dbReference type="SAM" id="SignalP"/>
    </source>
</evidence>
<name>A0ABM9LFD8_9MYCO</name>
<dbReference type="PANTHER" id="PTHR10900:SF77">
    <property type="entry name" value="FI19380P1"/>
    <property type="match status" value="1"/>
</dbReference>